<dbReference type="Proteomes" id="UP000709295">
    <property type="component" value="Unassembled WGS sequence"/>
</dbReference>
<reference evidence="2" key="1">
    <citation type="submission" date="2021-01" db="EMBL/GenBank/DDBJ databases">
        <title>Phytophthora aleatoria, a newly-described species from Pinus radiata is distinct from Phytophthora cactorum isolates based on comparative genomics.</title>
        <authorList>
            <person name="Mcdougal R."/>
            <person name="Panda P."/>
            <person name="Williams N."/>
            <person name="Studholme D.J."/>
        </authorList>
    </citation>
    <scope>NUCLEOTIDE SEQUENCE</scope>
    <source>
        <strain evidence="2">NZFS 4037</strain>
    </source>
</reference>
<organism evidence="2 3">
    <name type="scientific">Phytophthora aleatoria</name>
    <dbReference type="NCBI Taxonomy" id="2496075"/>
    <lineage>
        <taxon>Eukaryota</taxon>
        <taxon>Sar</taxon>
        <taxon>Stramenopiles</taxon>
        <taxon>Oomycota</taxon>
        <taxon>Peronosporomycetes</taxon>
        <taxon>Peronosporales</taxon>
        <taxon>Peronosporaceae</taxon>
        <taxon>Phytophthora</taxon>
    </lineage>
</organism>
<dbReference type="EMBL" id="JAENGY010001052">
    <property type="protein sequence ID" value="KAG6953138.1"/>
    <property type="molecule type" value="Genomic_DNA"/>
</dbReference>
<feature type="region of interest" description="Disordered" evidence="1">
    <location>
        <begin position="1"/>
        <end position="47"/>
    </location>
</feature>
<protein>
    <submittedName>
        <fullName evidence="2">Uncharacterized protein</fullName>
    </submittedName>
</protein>
<sequence length="158" mass="16551">MPAENGDEEISDDVLTEAKGASVDPIGMDVIKEADGGGGGGVEDEGPEGYLEEELQRFCASGGRNGESECEEERSVGKAEEPGFDDAAVELEVCNNIVLSLQVEGAAAMVTVDVLSPVRPSRRVIRGETMKGIAREAVYLMLKEGKDGSTKTEGTAEG</sequence>
<accession>A0A8J5M4B6</accession>
<comment type="caution">
    <text evidence="2">The sequence shown here is derived from an EMBL/GenBank/DDBJ whole genome shotgun (WGS) entry which is preliminary data.</text>
</comment>
<name>A0A8J5M4B6_9STRA</name>
<proteinExistence type="predicted"/>
<keyword evidence="3" id="KW-1185">Reference proteome</keyword>
<evidence type="ECO:0000313" key="3">
    <source>
        <dbReference type="Proteomes" id="UP000709295"/>
    </source>
</evidence>
<feature type="region of interest" description="Disordered" evidence="1">
    <location>
        <begin position="61"/>
        <end position="81"/>
    </location>
</feature>
<evidence type="ECO:0000256" key="1">
    <source>
        <dbReference type="SAM" id="MobiDB-lite"/>
    </source>
</evidence>
<dbReference type="AlphaFoldDB" id="A0A8J5M4B6"/>
<feature type="compositionally biased region" description="Acidic residues" evidence="1">
    <location>
        <begin position="1"/>
        <end position="15"/>
    </location>
</feature>
<evidence type="ECO:0000313" key="2">
    <source>
        <dbReference type="EMBL" id="KAG6953138.1"/>
    </source>
</evidence>
<gene>
    <name evidence="2" type="ORF">JG688_00012972</name>
</gene>